<comment type="caution">
    <text evidence="2">The sequence shown here is derived from an EMBL/GenBank/DDBJ whole genome shotgun (WGS) entry which is preliminary data.</text>
</comment>
<feature type="domain" description="DUF4817" evidence="1">
    <location>
        <begin position="3"/>
        <end position="50"/>
    </location>
</feature>
<organism evidence="2 3">
    <name type="scientific">Aromia moschata</name>
    <dbReference type="NCBI Taxonomy" id="1265417"/>
    <lineage>
        <taxon>Eukaryota</taxon>
        <taxon>Metazoa</taxon>
        <taxon>Ecdysozoa</taxon>
        <taxon>Arthropoda</taxon>
        <taxon>Hexapoda</taxon>
        <taxon>Insecta</taxon>
        <taxon>Pterygota</taxon>
        <taxon>Neoptera</taxon>
        <taxon>Endopterygota</taxon>
        <taxon>Coleoptera</taxon>
        <taxon>Polyphaga</taxon>
        <taxon>Cucujiformia</taxon>
        <taxon>Chrysomeloidea</taxon>
        <taxon>Cerambycidae</taxon>
        <taxon>Cerambycinae</taxon>
        <taxon>Callichromatini</taxon>
        <taxon>Aromia</taxon>
    </lineage>
</organism>
<dbReference type="InterPro" id="IPR032135">
    <property type="entry name" value="DUF4817"/>
</dbReference>
<dbReference type="InterPro" id="IPR036397">
    <property type="entry name" value="RNaseH_sf"/>
</dbReference>
<reference evidence="2" key="1">
    <citation type="journal article" date="2023" name="Insect Mol. Biol.">
        <title>Genome sequencing provides insights into the evolution of gene families encoding plant cell wall-degrading enzymes in longhorned beetles.</title>
        <authorList>
            <person name="Shin N.R."/>
            <person name="Okamura Y."/>
            <person name="Kirsch R."/>
            <person name="Pauchet Y."/>
        </authorList>
    </citation>
    <scope>NUCLEOTIDE SEQUENCE</scope>
    <source>
        <strain evidence="2">AMC_N1</strain>
    </source>
</reference>
<dbReference type="GO" id="GO:0003676">
    <property type="term" value="F:nucleic acid binding"/>
    <property type="evidence" value="ECO:0007669"/>
    <property type="project" value="InterPro"/>
</dbReference>
<name>A0AAV8Z6L4_9CUCU</name>
<dbReference type="EMBL" id="JAPWTK010000012">
    <property type="protein sequence ID" value="KAJ8959677.1"/>
    <property type="molecule type" value="Genomic_DNA"/>
</dbReference>
<protein>
    <recommendedName>
        <fullName evidence="1">DUF4817 domain-containing protein</fullName>
    </recommendedName>
</protein>
<accession>A0AAV8Z6L4</accession>
<dbReference type="PANTHER" id="PTHR47326">
    <property type="entry name" value="TRANSPOSABLE ELEMENT TC3 TRANSPOSASE-LIKE PROTEIN"/>
    <property type="match status" value="1"/>
</dbReference>
<evidence type="ECO:0000313" key="3">
    <source>
        <dbReference type="Proteomes" id="UP001162162"/>
    </source>
</evidence>
<dbReference type="Pfam" id="PF16087">
    <property type="entry name" value="DUF4817"/>
    <property type="match status" value="1"/>
</dbReference>
<evidence type="ECO:0000259" key="1">
    <source>
        <dbReference type="Pfam" id="PF16087"/>
    </source>
</evidence>
<evidence type="ECO:0000313" key="2">
    <source>
        <dbReference type="EMBL" id="KAJ8959677.1"/>
    </source>
</evidence>
<gene>
    <name evidence="2" type="ORF">NQ318_021868</name>
</gene>
<dbReference type="Gene3D" id="3.30.420.10">
    <property type="entry name" value="Ribonuclease H-like superfamily/Ribonuclease H"/>
    <property type="match status" value="1"/>
</dbReference>
<keyword evidence="3" id="KW-1185">Reference proteome</keyword>
<dbReference type="AlphaFoldDB" id="A0AAV8Z6L4"/>
<dbReference type="PANTHER" id="PTHR47326:SF1">
    <property type="entry name" value="HTH PSQ-TYPE DOMAIN-CONTAINING PROTEIN"/>
    <property type="match status" value="1"/>
</dbReference>
<dbReference type="Proteomes" id="UP001162162">
    <property type="component" value="Unassembled WGS sequence"/>
</dbReference>
<proteinExistence type="predicted"/>
<sequence>MADMYLVYGWCNSNSSAAVRRYRQEFPNRRTPSRKMFDNIDRRLRDTGTFYKTNRNAGRQRFARNVNVEERVLNRVWEDPTLSTRRDESCFTKCGVFNLRNHHEWADANPRATVTRHSQFRFKINYWVGILGNNVIGAVELPRWRCTTLCVASSAMVGGKLPRKMNWAGCPQVPNSTPLHNFGLPVAPDLNPLDFYLWGELKQSVYSRQALNIDDLREIVNKNILRIKLPVDVLKKLRLNFLKRIRACIPANGGHFEQFPK</sequence>